<dbReference type="KEGG" id="alt:ambt_09970"/>
<dbReference type="Gene3D" id="3.30.470.10">
    <property type="match status" value="1"/>
</dbReference>
<dbReference type="InterPro" id="IPR001544">
    <property type="entry name" value="Aminotrans_IV"/>
</dbReference>
<keyword evidence="6 11" id="KW-0456">Lyase</keyword>
<evidence type="ECO:0000256" key="3">
    <source>
        <dbReference type="ARBA" id="ARBA00011738"/>
    </source>
</evidence>
<dbReference type="GO" id="GO:0008696">
    <property type="term" value="F:4-amino-4-deoxychorismate lyase activity"/>
    <property type="evidence" value="ECO:0007669"/>
    <property type="project" value="UniProtKB-UniRule"/>
</dbReference>
<dbReference type="PANTHER" id="PTHR42743">
    <property type="entry name" value="AMINO-ACID AMINOTRANSFERASE"/>
    <property type="match status" value="1"/>
</dbReference>
<dbReference type="InterPro" id="IPR017824">
    <property type="entry name" value="Aminodeoxychorismate_lyase_IV"/>
</dbReference>
<dbReference type="GO" id="GO:0046656">
    <property type="term" value="P:folic acid biosynthetic process"/>
    <property type="evidence" value="ECO:0007669"/>
    <property type="project" value="UniProtKB-KW"/>
</dbReference>
<comment type="similarity">
    <text evidence="2">Belongs to the class-IV pyridoxal-phosphate-dependent aminotransferase family.</text>
</comment>
<organism evidence="11 12">
    <name type="scientific">Alteromonas naphthalenivorans</name>
    <dbReference type="NCBI Taxonomy" id="715451"/>
    <lineage>
        <taxon>Bacteria</taxon>
        <taxon>Pseudomonadati</taxon>
        <taxon>Pseudomonadota</taxon>
        <taxon>Gammaproteobacteria</taxon>
        <taxon>Alteromonadales</taxon>
        <taxon>Alteromonadaceae</taxon>
        <taxon>Alteromonas/Salinimonas group</taxon>
        <taxon>Alteromonas</taxon>
    </lineage>
</organism>
<dbReference type="EC" id="4.1.3.38" evidence="8 10"/>
<keyword evidence="4" id="KW-0663">Pyridoxal phosphate</keyword>
<evidence type="ECO:0000256" key="1">
    <source>
        <dbReference type="ARBA" id="ARBA00001933"/>
    </source>
</evidence>
<dbReference type="HOGENOM" id="CLU_020844_2_1_6"/>
<dbReference type="NCBIfam" id="TIGR03461">
    <property type="entry name" value="pabC_Proteo"/>
    <property type="match status" value="1"/>
</dbReference>
<dbReference type="Pfam" id="PF01063">
    <property type="entry name" value="Aminotran_4"/>
    <property type="match status" value="1"/>
</dbReference>
<evidence type="ECO:0000313" key="11">
    <source>
        <dbReference type="EMBL" id="AEF03520.1"/>
    </source>
</evidence>
<keyword evidence="12" id="KW-1185">Reference proteome</keyword>
<dbReference type="EMBL" id="CP002339">
    <property type="protein sequence ID" value="AEF03520.1"/>
    <property type="molecule type" value="Genomic_DNA"/>
</dbReference>
<dbReference type="AlphaFoldDB" id="F5Z8X7"/>
<dbReference type="GO" id="GO:0030170">
    <property type="term" value="F:pyridoxal phosphate binding"/>
    <property type="evidence" value="ECO:0007669"/>
    <property type="project" value="InterPro"/>
</dbReference>
<dbReference type="eggNOG" id="COG0115">
    <property type="taxonomic scope" value="Bacteria"/>
</dbReference>
<evidence type="ECO:0000313" key="12">
    <source>
        <dbReference type="Proteomes" id="UP000000683"/>
    </source>
</evidence>
<evidence type="ECO:0000256" key="10">
    <source>
        <dbReference type="NCBIfam" id="TIGR03461"/>
    </source>
</evidence>
<evidence type="ECO:0000256" key="7">
    <source>
        <dbReference type="ARBA" id="ARBA00035633"/>
    </source>
</evidence>
<proteinExistence type="inferred from homology"/>
<comment type="pathway">
    <text evidence="7">Cofactor biosynthesis; tetrahydrofolate biosynthesis; 4-aminobenzoate from chorismate: step 2/2.</text>
</comment>
<dbReference type="InterPro" id="IPR036038">
    <property type="entry name" value="Aminotransferase-like"/>
</dbReference>
<comment type="cofactor">
    <cofactor evidence="1">
        <name>pyridoxal 5'-phosphate</name>
        <dbReference type="ChEBI" id="CHEBI:597326"/>
    </cofactor>
</comment>
<evidence type="ECO:0000256" key="9">
    <source>
        <dbReference type="ARBA" id="ARBA00049529"/>
    </source>
</evidence>
<dbReference type="Gene3D" id="3.20.10.10">
    <property type="entry name" value="D-amino Acid Aminotransferase, subunit A, domain 2"/>
    <property type="match status" value="1"/>
</dbReference>
<evidence type="ECO:0000256" key="8">
    <source>
        <dbReference type="ARBA" id="ARBA00035676"/>
    </source>
</evidence>
<dbReference type="InterPro" id="IPR043131">
    <property type="entry name" value="BCAT-like_N"/>
</dbReference>
<dbReference type="OrthoDB" id="9805628at2"/>
<comment type="subunit">
    <text evidence="3">Homodimer.</text>
</comment>
<dbReference type="InterPro" id="IPR043132">
    <property type="entry name" value="BCAT-like_C"/>
</dbReference>
<accession>F5Z8X7</accession>
<evidence type="ECO:0000256" key="2">
    <source>
        <dbReference type="ARBA" id="ARBA00009320"/>
    </source>
</evidence>
<name>F5Z8X7_ALTNA</name>
<dbReference type="PANTHER" id="PTHR42743:SF2">
    <property type="entry name" value="AMINODEOXYCHORISMATE LYASE"/>
    <property type="match status" value="1"/>
</dbReference>
<evidence type="ECO:0000256" key="6">
    <source>
        <dbReference type="ARBA" id="ARBA00023239"/>
    </source>
</evidence>
<dbReference type="GO" id="GO:0005829">
    <property type="term" value="C:cytosol"/>
    <property type="evidence" value="ECO:0007669"/>
    <property type="project" value="TreeGrafter"/>
</dbReference>
<dbReference type="InterPro" id="IPR050571">
    <property type="entry name" value="Class-IV_PLP-Dep_Aminotrnsfr"/>
</dbReference>
<comment type="catalytic activity">
    <reaction evidence="9">
        <text>4-amino-4-deoxychorismate = 4-aminobenzoate + pyruvate + H(+)</text>
        <dbReference type="Rhea" id="RHEA:16201"/>
        <dbReference type="ChEBI" id="CHEBI:15361"/>
        <dbReference type="ChEBI" id="CHEBI:15378"/>
        <dbReference type="ChEBI" id="CHEBI:17836"/>
        <dbReference type="ChEBI" id="CHEBI:58406"/>
        <dbReference type="EC" id="4.1.3.38"/>
    </reaction>
</comment>
<keyword evidence="5" id="KW-0289">Folate biosynthesis</keyword>
<gene>
    <name evidence="11" type="ordered locus">ambt_09970</name>
</gene>
<dbReference type="SUPFAM" id="SSF56752">
    <property type="entry name" value="D-aminoacid aminotransferase-like PLP-dependent enzymes"/>
    <property type="match status" value="1"/>
</dbReference>
<dbReference type="RefSeq" id="WP_013784455.1">
    <property type="nucleotide sequence ID" value="NC_015554.1"/>
</dbReference>
<evidence type="ECO:0000256" key="5">
    <source>
        <dbReference type="ARBA" id="ARBA00022909"/>
    </source>
</evidence>
<reference evidence="11 12" key="1">
    <citation type="journal article" date="2011" name="J. Bacteriol.">
        <title>Complete genome sequence of the polycyclic aromatic hydrocarbon-degrading bacterium Alteromonas sp. strain SN2.</title>
        <authorList>
            <person name="Jin H.M."/>
            <person name="Jeong H."/>
            <person name="Moon E.J."/>
            <person name="Math R.K."/>
            <person name="Lee K."/>
            <person name="Kim H.J."/>
            <person name="Jeon C.O."/>
            <person name="Oh T.K."/>
            <person name="Kim J.F."/>
        </authorList>
    </citation>
    <scope>NUCLEOTIDE SEQUENCE [LARGE SCALE GENOMIC DNA]</scope>
    <source>
        <strain evidence="12">JCM 17741 / KACC 18427 / KCTC 11700BP / SN2</strain>
    </source>
</reference>
<dbReference type="GO" id="GO:0008153">
    <property type="term" value="P:4-aminobenzoate biosynthetic process"/>
    <property type="evidence" value="ECO:0007669"/>
    <property type="project" value="UniProtKB-UniRule"/>
</dbReference>
<sequence>MKIVANTDTASSTPSSADAIALNDRALNYGDGVFTTMCVSQGKVELLSFHLARLNHDAKALAISLDMTALRQAIDVYVSALTESLEHLSIKRVMKVHVSSGEGGRGYARDSQAPAIVRFSTHTYPAHYSELAVSGLTLINAKTPLAIQPLLGGIKHMNRLEQVLVKREVVEANADDALVFDTQGHLIEASAGNVFFQTDTGWHTPKVNNCGVNGVVRQCLLSTLEKNSVNESLTNADVIGDNALNVYEGEYTLADIANATAMVITNALMGVMPVNKVVLNDGKTSDELAFSASHEGAKRLAKLVLDKIQDDHANSY</sequence>
<dbReference type="Proteomes" id="UP000000683">
    <property type="component" value="Chromosome"/>
</dbReference>
<evidence type="ECO:0000256" key="4">
    <source>
        <dbReference type="ARBA" id="ARBA00022898"/>
    </source>
</evidence>
<protein>
    <recommendedName>
        <fullName evidence="8 10">Aminodeoxychorismate lyase</fullName>
        <ecNumber evidence="8 10">4.1.3.38</ecNumber>
    </recommendedName>
</protein>